<name>A0ABT2ZC64_9RHOB</name>
<evidence type="ECO:0000313" key="2">
    <source>
        <dbReference type="Proteomes" id="UP001652542"/>
    </source>
</evidence>
<sequence>MALLSRFREAMEAGRQAVATSDLRRTPEGVPPIPDATAALALGFDCETAQVHAALRQLGKITLLITASRDLALYQTPGIRTEFLPFTDSSSAPEPDSARVLYAARRLGTICEKWHISALCPLGSASEAGLLAMRASIARLPPTEKKTRLR</sequence>
<gene>
    <name evidence="1" type="ORF">OEW28_08740</name>
</gene>
<dbReference type="RefSeq" id="WP_263734309.1">
    <property type="nucleotide sequence ID" value="NZ_JAOWKY010000001.1"/>
</dbReference>
<comment type="caution">
    <text evidence="1">The sequence shown here is derived from an EMBL/GenBank/DDBJ whole genome shotgun (WGS) entry which is preliminary data.</text>
</comment>
<dbReference type="EMBL" id="JAOWKY010000001">
    <property type="protein sequence ID" value="MCV2868714.1"/>
    <property type="molecule type" value="Genomic_DNA"/>
</dbReference>
<reference evidence="1 2" key="1">
    <citation type="submission" date="2022-10" db="EMBL/GenBank/DDBJ databases">
        <title>Defluviimonas sp. nov., isolated from ocean surface water.</title>
        <authorList>
            <person name="He W."/>
            <person name="Wang L."/>
            <person name="Zhang D.-F."/>
        </authorList>
    </citation>
    <scope>NUCLEOTIDE SEQUENCE [LARGE SCALE GENOMIC DNA]</scope>
    <source>
        <strain evidence="1 2">WL0002</strain>
    </source>
</reference>
<keyword evidence="2" id="KW-1185">Reference proteome</keyword>
<evidence type="ECO:0000313" key="1">
    <source>
        <dbReference type="EMBL" id="MCV2868714.1"/>
    </source>
</evidence>
<accession>A0ABT2ZC64</accession>
<organism evidence="1 2">
    <name type="scientific">Albidovulum marisflavi</name>
    <dbReference type="NCBI Taxonomy" id="2984159"/>
    <lineage>
        <taxon>Bacteria</taxon>
        <taxon>Pseudomonadati</taxon>
        <taxon>Pseudomonadota</taxon>
        <taxon>Alphaproteobacteria</taxon>
        <taxon>Rhodobacterales</taxon>
        <taxon>Paracoccaceae</taxon>
        <taxon>Albidovulum</taxon>
    </lineage>
</organism>
<dbReference type="Proteomes" id="UP001652542">
    <property type="component" value="Unassembled WGS sequence"/>
</dbReference>
<protein>
    <submittedName>
        <fullName evidence="1">Uncharacterized protein</fullName>
    </submittedName>
</protein>
<proteinExistence type="predicted"/>